<dbReference type="PRINTS" id="PR00506">
    <property type="entry name" value="D21N6MTFRASE"/>
</dbReference>
<feature type="domain" description="DNA methylase N-4/N-6" evidence="7">
    <location>
        <begin position="62"/>
        <end position="297"/>
    </location>
</feature>
<dbReference type="PROSITE" id="PS00092">
    <property type="entry name" value="N6_MTASE"/>
    <property type="match status" value="1"/>
</dbReference>
<evidence type="ECO:0000313" key="8">
    <source>
        <dbReference type="EMBL" id="HDR51701.1"/>
    </source>
</evidence>
<organism evidence="8">
    <name type="scientific">Mariniphaga anaerophila</name>
    <dbReference type="NCBI Taxonomy" id="1484053"/>
    <lineage>
        <taxon>Bacteria</taxon>
        <taxon>Pseudomonadati</taxon>
        <taxon>Bacteroidota</taxon>
        <taxon>Bacteroidia</taxon>
        <taxon>Marinilabiliales</taxon>
        <taxon>Prolixibacteraceae</taxon>
        <taxon>Mariniphaga</taxon>
    </lineage>
</organism>
<keyword evidence="4" id="KW-0808">Transferase</keyword>
<dbReference type="Proteomes" id="UP000886047">
    <property type="component" value="Unassembled WGS sequence"/>
</dbReference>
<gene>
    <name evidence="8" type="ORF">ENN90_08805</name>
</gene>
<dbReference type="GO" id="GO:0032259">
    <property type="term" value="P:methylation"/>
    <property type="evidence" value="ECO:0007669"/>
    <property type="project" value="UniProtKB-KW"/>
</dbReference>
<evidence type="ECO:0000256" key="6">
    <source>
        <dbReference type="ARBA" id="ARBA00047942"/>
    </source>
</evidence>
<evidence type="ECO:0000256" key="5">
    <source>
        <dbReference type="ARBA" id="ARBA00022691"/>
    </source>
</evidence>
<dbReference type="AlphaFoldDB" id="A0A831LXN3"/>
<dbReference type="GO" id="GO:0009007">
    <property type="term" value="F:site-specific DNA-methyltransferase (adenine-specific) activity"/>
    <property type="evidence" value="ECO:0007669"/>
    <property type="project" value="UniProtKB-EC"/>
</dbReference>
<evidence type="ECO:0000259" key="7">
    <source>
        <dbReference type="Pfam" id="PF01555"/>
    </source>
</evidence>
<evidence type="ECO:0000256" key="2">
    <source>
        <dbReference type="ARBA" id="ARBA00011900"/>
    </source>
</evidence>
<keyword evidence="3" id="KW-0489">Methyltransferase</keyword>
<sequence>MPTLQFKGKNIIWNHHLAVPFHTLDEIPDLHYNPEKANGNMIIEGDNLVALKALLPQFSGKVKCIYIDPPYNTGNEGWVYNDKVNSPLLKDWIGKEVAKDDLTRHDKWLCMMVPRLKLLFQLMNENGVIFISIDDNELSNLISSCNEIFGEENLISVLPRITKKAGKTSDNISKNSDYIVVYKRVGNLEFEKIEIDDEGYKHSDEYEEERGKYKLSQTLEFIENQFSNDNSRKEIEKLFGYKAFDYSKPSILIKKILELASDKDSIVLDSYAGSGSTMHAVLELNKEDGGNRKCIMVQMTEATEAEPEKNICKDITRERVKRAIDKFGYESGFKYYRVGIPLDAETMLAGQLPTYSQFAKYVYYLCSGENLENEDGINEETYFVGEFGKQAIYLVYKQDYDTLTRLALNLSMAERIKKEQPGKRRIVYAPSCFLDEEYLAENQIDYVGIPYNLFQRTE</sequence>
<dbReference type="Gene3D" id="3.40.50.150">
    <property type="entry name" value="Vaccinia Virus protein VP39"/>
    <property type="match status" value="1"/>
</dbReference>
<keyword evidence="5" id="KW-0949">S-adenosyl-L-methionine</keyword>
<accession>A0A831LXN3</accession>
<reference evidence="8" key="1">
    <citation type="journal article" date="2020" name="mSystems">
        <title>Genome- and Community-Level Interaction Insights into Carbon Utilization and Element Cycling Functions of Hydrothermarchaeota in Hydrothermal Sediment.</title>
        <authorList>
            <person name="Zhou Z."/>
            <person name="Liu Y."/>
            <person name="Xu W."/>
            <person name="Pan J."/>
            <person name="Luo Z.H."/>
            <person name="Li M."/>
        </authorList>
    </citation>
    <scope>NUCLEOTIDE SEQUENCE [LARGE SCALE GENOMIC DNA]</scope>
    <source>
        <strain evidence="8">SpSt-1217</strain>
    </source>
</reference>
<evidence type="ECO:0000256" key="3">
    <source>
        <dbReference type="ARBA" id="ARBA00022603"/>
    </source>
</evidence>
<dbReference type="SUPFAM" id="SSF53335">
    <property type="entry name" value="S-adenosyl-L-methionine-dependent methyltransferases"/>
    <property type="match status" value="1"/>
</dbReference>
<dbReference type="GO" id="GO:0003677">
    <property type="term" value="F:DNA binding"/>
    <property type="evidence" value="ECO:0007669"/>
    <property type="project" value="InterPro"/>
</dbReference>
<dbReference type="GO" id="GO:0008170">
    <property type="term" value="F:N-methyltransferase activity"/>
    <property type="evidence" value="ECO:0007669"/>
    <property type="project" value="InterPro"/>
</dbReference>
<dbReference type="InterPro" id="IPR002052">
    <property type="entry name" value="DNA_methylase_N6_adenine_CS"/>
</dbReference>
<comment type="similarity">
    <text evidence="1">Belongs to the N(4)/N(6)-methyltransferase family.</text>
</comment>
<dbReference type="EC" id="2.1.1.72" evidence="2"/>
<dbReference type="InterPro" id="IPR002941">
    <property type="entry name" value="DNA_methylase_N4/N6"/>
</dbReference>
<evidence type="ECO:0000256" key="1">
    <source>
        <dbReference type="ARBA" id="ARBA00006594"/>
    </source>
</evidence>
<dbReference type="EMBL" id="DSDK01000476">
    <property type="protein sequence ID" value="HDR51701.1"/>
    <property type="molecule type" value="Genomic_DNA"/>
</dbReference>
<dbReference type="InterPro" id="IPR002295">
    <property type="entry name" value="N4/N6-MTase_EcoPI_Mod-like"/>
</dbReference>
<proteinExistence type="inferred from homology"/>
<comment type="caution">
    <text evidence="8">The sequence shown here is derived from an EMBL/GenBank/DDBJ whole genome shotgun (WGS) entry which is preliminary data.</text>
</comment>
<comment type="catalytic activity">
    <reaction evidence="6">
        <text>a 2'-deoxyadenosine in DNA + S-adenosyl-L-methionine = an N(6)-methyl-2'-deoxyadenosine in DNA + S-adenosyl-L-homocysteine + H(+)</text>
        <dbReference type="Rhea" id="RHEA:15197"/>
        <dbReference type="Rhea" id="RHEA-COMP:12418"/>
        <dbReference type="Rhea" id="RHEA-COMP:12419"/>
        <dbReference type="ChEBI" id="CHEBI:15378"/>
        <dbReference type="ChEBI" id="CHEBI:57856"/>
        <dbReference type="ChEBI" id="CHEBI:59789"/>
        <dbReference type="ChEBI" id="CHEBI:90615"/>
        <dbReference type="ChEBI" id="CHEBI:90616"/>
        <dbReference type="EC" id="2.1.1.72"/>
    </reaction>
</comment>
<dbReference type="Pfam" id="PF01555">
    <property type="entry name" value="N6_N4_Mtase"/>
    <property type="match status" value="1"/>
</dbReference>
<dbReference type="InterPro" id="IPR029063">
    <property type="entry name" value="SAM-dependent_MTases_sf"/>
</dbReference>
<name>A0A831LXN3_9BACT</name>
<evidence type="ECO:0000256" key="4">
    <source>
        <dbReference type="ARBA" id="ARBA00022679"/>
    </source>
</evidence>
<protein>
    <recommendedName>
        <fullName evidence="2">site-specific DNA-methyltransferase (adenine-specific)</fullName>
        <ecNumber evidence="2">2.1.1.72</ecNumber>
    </recommendedName>
</protein>